<evidence type="ECO:0000313" key="3">
    <source>
        <dbReference type="Proteomes" id="UP000800094"/>
    </source>
</evidence>
<gene>
    <name evidence="2" type="ORF">BU26DRAFT_570503</name>
</gene>
<feature type="region of interest" description="Disordered" evidence="1">
    <location>
        <begin position="1"/>
        <end position="87"/>
    </location>
</feature>
<evidence type="ECO:0000256" key="1">
    <source>
        <dbReference type="SAM" id="MobiDB-lite"/>
    </source>
</evidence>
<protein>
    <submittedName>
        <fullName evidence="2">Uncharacterized protein</fullName>
    </submittedName>
</protein>
<dbReference type="Proteomes" id="UP000800094">
    <property type="component" value="Unassembled WGS sequence"/>
</dbReference>
<feature type="compositionally biased region" description="Pro residues" evidence="1">
    <location>
        <begin position="44"/>
        <end position="56"/>
    </location>
</feature>
<proteinExistence type="predicted"/>
<organism evidence="2 3">
    <name type="scientific">Trematosphaeria pertusa</name>
    <dbReference type="NCBI Taxonomy" id="390896"/>
    <lineage>
        <taxon>Eukaryota</taxon>
        <taxon>Fungi</taxon>
        <taxon>Dikarya</taxon>
        <taxon>Ascomycota</taxon>
        <taxon>Pezizomycotina</taxon>
        <taxon>Dothideomycetes</taxon>
        <taxon>Pleosporomycetidae</taxon>
        <taxon>Pleosporales</taxon>
        <taxon>Massarineae</taxon>
        <taxon>Trematosphaeriaceae</taxon>
        <taxon>Trematosphaeria</taxon>
    </lineage>
</organism>
<feature type="compositionally biased region" description="Polar residues" evidence="1">
    <location>
        <begin position="519"/>
        <end position="534"/>
    </location>
</feature>
<sequence length="629" mass="71004">MVYRVHSAISKAAAIRRRNHQIPRKRPTKFPPHKPTSRGVARPVSPPTPKNRPVPSPETRKKEPKPSKSSTPARGENRTTLPGVDTANLNAWPVRRILASRKKPGDPSSTEYKVQWDSSWEEASTLRGTALQEWKDAAEKEDTFEYVAQDGGKWEVLKDEHWLENDSEDSQWEMWMAIWRNAIEEGEKNWFATLKENDFAFADEAEEKKAAYLAGKCGLDRPGSAMEVLAAAWKDGKENSLRLRNDRIVYADIKVRFVGQLDPWYDDDDIETASHDPTPKPHPALTVAHVIRSLHTNAYSQLRSDAFSRNHGTYANCTHWRAVTKNLIHTAPFMFRSGTWTQLLALLLLGGKTLKAELEAVGVRVKEDWSFRAREYCMHMYYERIVDDRPIHDIQETFLCLREFFRELGPDEEEKRGETAAQDMDEREGKNGGTAGLDIGEIDSFDITQVPASDYASCRPRKFDSRLCLDEIDDKAGAPKRTPSGRSEPVIYASTSNSRNGINPALSPASERSDLFVPDTNSDASTTDPTSLSSLEEVDDQDIDGPIHAHVGGRGERGRSYTHNTSKPKAVQDEKEALEARLAAIYMREASERIAEMVQQETVRNSAKRAYGSMDLACSQEREKKGRFE</sequence>
<feature type="region of interest" description="Disordered" evidence="1">
    <location>
        <begin position="411"/>
        <end position="438"/>
    </location>
</feature>
<dbReference type="GeneID" id="54587348"/>
<evidence type="ECO:0000313" key="2">
    <source>
        <dbReference type="EMBL" id="KAF2243100.1"/>
    </source>
</evidence>
<dbReference type="AlphaFoldDB" id="A0A6A6I0K0"/>
<accession>A0A6A6I0K0</accession>
<dbReference type="RefSeq" id="XP_033678104.1">
    <property type="nucleotide sequence ID" value="XM_033834018.1"/>
</dbReference>
<keyword evidence="3" id="KW-1185">Reference proteome</keyword>
<dbReference type="OrthoDB" id="3800963at2759"/>
<dbReference type="EMBL" id="ML987206">
    <property type="protein sequence ID" value="KAF2243100.1"/>
    <property type="molecule type" value="Genomic_DNA"/>
</dbReference>
<reference evidence="2" key="1">
    <citation type="journal article" date="2020" name="Stud. Mycol.">
        <title>101 Dothideomycetes genomes: a test case for predicting lifestyles and emergence of pathogens.</title>
        <authorList>
            <person name="Haridas S."/>
            <person name="Albert R."/>
            <person name="Binder M."/>
            <person name="Bloem J."/>
            <person name="Labutti K."/>
            <person name="Salamov A."/>
            <person name="Andreopoulos B."/>
            <person name="Baker S."/>
            <person name="Barry K."/>
            <person name="Bills G."/>
            <person name="Bluhm B."/>
            <person name="Cannon C."/>
            <person name="Castanera R."/>
            <person name="Culley D."/>
            <person name="Daum C."/>
            <person name="Ezra D."/>
            <person name="Gonzalez J."/>
            <person name="Henrissat B."/>
            <person name="Kuo A."/>
            <person name="Liang C."/>
            <person name="Lipzen A."/>
            <person name="Lutzoni F."/>
            <person name="Magnuson J."/>
            <person name="Mondo S."/>
            <person name="Nolan M."/>
            <person name="Ohm R."/>
            <person name="Pangilinan J."/>
            <person name="Park H.-J."/>
            <person name="Ramirez L."/>
            <person name="Alfaro M."/>
            <person name="Sun H."/>
            <person name="Tritt A."/>
            <person name="Yoshinaga Y."/>
            <person name="Zwiers L.-H."/>
            <person name="Turgeon B."/>
            <person name="Goodwin S."/>
            <person name="Spatafora J."/>
            <person name="Crous P."/>
            <person name="Grigoriev I."/>
        </authorList>
    </citation>
    <scope>NUCLEOTIDE SEQUENCE</scope>
    <source>
        <strain evidence="2">CBS 122368</strain>
    </source>
</reference>
<feature type="region of interest" description="Disordered" evidence="1">
    <location>
        <begin position="474"/>
        <end position="574"/>
    </location>
</feature>
<name>A0A6A6I0K0_9PLEO</name>
<feature type="compositionally biased region" description="Basic residues" evidence="1">
    <location>
        <begin position="14"/>
        <end position="36"/>
    </location>
</feature>